<dbReference type="InterPro" id="IPR051685">
    <property type="entry name" value="Ycf3/AcsC/BcsC/TPR_MFPF"/>
</dbReference>
<keyword evidence="1" id="KW-0677">Repeat</keyword>
<evidence type="ECO:0000256" key="1">
    <source>
        <dbReference type="ARBA" id="ARBA00022737"/>
    </source>
</evidence>
<accession>A0A381PQK1</accession>
<dbReference type="InterPro" id="IPR011990">
    <property type="entry name" value="TPR-like_helical_dom_sf"/>
</dbReference>
<evidence type="ECO:0008006" key="5">
    <source>
        <dbReference type="Google" id="ProtNLM"/>
    </source>
</evidence>
<organism evidence="4">
    <name type="scientific">marine metagenome</name>
    <dbReference type="NCBI Taxonomy" id="408172"/>
    <lineage>
        <taxon>unclassified sequences</taxon>
        <taxon>metagenomes</taxon>
        <taxon>ecological metagenomes</taxon>
    </lineage>
</organism>
<dbReference type="AlphaFoldDB" id="A0A381PQK1"/>
<dbReference type="PANTHER" id="PTHR44943">
    <property type="entry name" value="CELLULOSE SYNTHASE OPERON PROTEIN C"/>
    <property type="match status" value="1"/>
</dbReference>
<proteinExistence type="predicted"/>
<dbReference type="SUPFAM" id="SSF48452">
    <property type="entry name" value="TPR-like"/>
    <property type="match status" value="1"/>
</dbReference>
<feature type="region of interest" description="Disordered" evidence="3">
    <location>
        <begin position="78"/>
        <end position="98"/>
    </location>
</feature>
<dbReference type="SMART" id="SM00028">
    <property type="entry name" value="TPR"/>
    <property type="match status" value="5"/>
</dbReference>
<dbReference type="Pfam" id="PF14559">
    <property type="entry name" value="TPR_19"/>
    <property type="match status" value="1"/>
</dbReference>
<sequence length="581" mass="63269">MYRNTSLVLFALFALLMPQFVAAQEEVTLNIRSRMSETITVFAVWETGTRTRLGDMRANQTREFTTEVNGTRVTLSVQRAGARGGGSTSVRQRGRDEDYADVRAGESIEWEIRSPGDLIHRRSGESGGNLADAFAELAGDEAEPGSPRLSDYTSRSQGAIQAAQEMEEGTLRVAAYRDALATITAGIEQDENDAADANPMAYLHLGIVHAGLKDYVAADVAFDLAESIYPAYFDEEGGTGAFRLNAWLDAYNDALVRLETQDSEGALELFEMANVLYDRRVESYLNIGVTAAQLGDMDKSIAAWQDAIAVIESPEGNPGDSLTRATWDTDFWVMAHTNLGRLLTNEGRPAEAVTSFEAILERDSDNTDVRSLLAMALAQSGQGAGALSVFDEILASEDGAPLDYYNAGVTLYGAGDLDKAVLAFEKTIARSPMYKDALQNLIQTYFELENYEALVPHAQSILELDPFNDYVHRMYVRALSQLEHADLISALDVLQALPFLVDELALQPLGAGCRISGVAVNNTLDSGTSIILRFTFYDNAGNVVGSELTEVTVSDPDVAHPFDVTFDAETQILGYSYELVG</sequence>
<protein>
    <recommendedName>
        <fullName evidence="5">Tetratricopeptide repeat protein</fullName>
    </recommendedName>
</protein>
<dbReference type="Pfam" id="PF13181">
    <property type="entry name" value="TPR_8"/>
    <property type="match status" value="1"/>
</dbReference>
<keyword evidence="2" id="KW-0802">TPR repeat</keyword>
<dbReference type="InterPro" id="IPR019734">
    <property type="entry name" value="TPR_rpt"/>
</dbReference>
<dbReference type="Pfam" id="PF13432">
    <property type="entry name" value="TPR_16"/>
    <property type="match status" value="1"/>
</dbReference>
<dbReference type="EMBL" id="UINC01001055">
    <property type="protein sequence ID" value="SUZ69190.1"/>
    <property type="molecule type" value="Genomic_DNA"/>
</dbReference>
<evidence type="ECO:0000256" key="3">
    <source>
        <dbReference type="SAM" id="MobiDB-lite"/>
    </source>
</evidence>
<reference evidence="4" key="1">
    <citation type="submission" date="2018-05" db="EMBL/GenBank/DDBJ databases">
        <authorList>
            <person name="Lanie J.A."/>
            <person name="Ng W.-L."/>
            <person name="Kazmierczak K.M."/>
            <person name="Andrzejewski T.M."/>
            <person name="Davidsen T.M."/>
            <person name="Wayne K.J."/>
            <person name="Tettelin H."/>
            <person name="Glass J.I."/>
            <person name="Rusch D."/>
            <person name="Podicherti R."/>
            <person name="Tsui H.-C.T."/>
            <person name="Winkler M.E."/>
        </authorList>
    </citation>
    <scope>NUCLEOTIDE SEQUENCE</scope>
</reference>
<dbReference type="PROSITE" id="PS50005">
    <property type="entry name" value="TPR"/>
    <property type="match status" value="2"/>
</dbReference>
<evidence type="ECO:0000313" key="4">
    <source>
        <dbReference type="EMBL" id="SUZ69190.1"/>
    </source>
</evidence>
<evidence type="ECO:0000256" key="2">
    <source>
        <dbReference type="ARBA" id="ARBA00022803"/>
    </source>
</evidence>
<name>A0A381PQK1_9ZZZZ</name>
<dbReference type="Gene3D" id="1.25.40.10">
    <property type="entry name" value="Tetratricopeptide repeat domain"/>
    <property type="match status" value="3"/>
</dbReference>
<gene>
    <name evidence="4" type="ORF">METZ01_LOCUS22044</name>
</gene>
<dbReference type="PANTHER" id="PTHR44943:SF8">
    <property type="entry name" value="TPR REPEAT-CONTAINING PROTEIN MJ0263"/>
    <property type="match status" value="1"/>
</dbReference>